<dbReference type="AlphaFoldDB" id="A0A507QTL1"/>
<feature type="compositionally biased region" description="Polar residues" evidence="1">
    <location>
        <begin position="1"/>
        <end position="11"/>
    </location>
</feature>
<proteinExistence type="predicted"/>
<keyword evidence="3" id="KW-1185">Reference proteome</keyword>
<dbReference type="Proteomes" id="UP000319663">
    <property type="component" value="Unassembled WGS sequence"/>
</dbReference>
<dbReference type="InterPro" id="IPR051035">
    <property type="entry name" value="Mito_inheritance_9"/>
</dbReference>
<name>A0A507QTL1_MONPU</name>
<evidence type="ECO:0008006" key="4">
    <source>
        <dbReference type="Google" id="ProtNLM"/>
    </source>
</evidence>
<evidence type="ECO:0000256" key="1">
    <source>
        <dbReference type="SAM" id="MobiDB-lite"/>
    </source>
</evidence>
<dbReference type="EMBL" id="VIFY01000110">
    <property type="protein sequence ID" value="TQB70382.1"/>
    <property type="molecule type" value="Genomic_DNA"/>
</dbReference>
<reference evidence="2 3" key="1">
    <citation type="submission" date="2019-06" db="EMBL/GenBank/DDBJ databases">
        <title>Wine fermentation using esterase from Monascus purpureus.</title>
        <authorList>
            <person name="Geng C."/>
            <person name="Zhang Y."/>
        </authorList>
    </citation>
    <scope>NUCLEOTIDE SEQUENCE [LARGE SCALE GENOMIC DNA]</scope>
    <source>
        <strain evidence="2">HQ1</strain>
    </source>
</reference>
<comment type="caution">
    <text evidence="2">The sequence shown here is derived from an EMBL/GenBank/DDBJ whole genome shotgun (WGS) entry which is preliminary data.</text>
</comment>
<organism evidence="2 3">
    <name type="scientific">Monascus purpureus</name>
    <name type="common">Red mold</name>
    <name type="synonym">Monascus anka</name>
    <dbReference type="NCBI Taxonomy" id="5098"/>
    <lineage>
        <taxon>Eukaryota</taxon>
        <taxon>Fungi</taxon>
        <taxon>Dikarya</taxon>
        <taxon>Ascomycota</taxon>
        <taxon>Pezizomycotina</taxon>
        <taxon>Eurotiomycetes</taxon>
        <taxon>Eurotiomycetidae</taxon>
        <taxon>Eurotiales</taxon>
        <taxon>Aspergillaceae</taxon>
        <taxon>Monascus</taxon>
    </lineage>
</organism>
<dbReference type="GO" id="GO:0005739">
    <property type="term" value="C:mitochondrion"/>
    <property type="evidence" value="ECO:0007669"/>
    <property type="project" value="TreeGrafter"/>
</dbReference>
<gene>
    <name evidence="2" type="ORF">MPDQ_000596</name>
</gene>
<feature type="region of interest" description="Disordered" evidence="1">
    <location>
        <begin position="1"/>
        <end position="28"/>
    </location>
</feature>
<evidence type="ECO:0000313" key="3">
    <source>
        <dbReference type="Proteomes" id="UP000319663"/>
    </source>
</evidence>
<dbReference type="PANTHER" id="PTHR36091:SF2">
    <property type="entry name" value="AMINOGLYCOSIDE PHOSPHOTRANSFERASE DOMAIN-CONTAINING PROTEIN"/>
    <property type="match status" value="1"/>
</dbReference>
<dbReference type="PANTHER" id="PTHR36091">
    <property type="entry name" value="ALTERED INHERITANCE OF MITOCHONDRIA PROTEIN 9, MITOCHONDRIAL"/>
    <property type="match status" value="1"/>
</dbReference>
<protein>
    <recommendedName>
        <fullName evidence="4">Aminoglycoside phosphotransferase domain-containing protein</fullName>
    </recommendedName>
</protein>
<sequence>MCRPPSASSVPHSIKPEATLPLNLESPDPILQSLSRQHGLSQTDSVGAAQCISTKKYPDGMFNKAFLMTMEDGREVVAKVPNPDAGIPHFTAASEAVKSPRRILYVHSEGVPLSQKHWLSVSLSHYGNSYYAGDVQLPAGNHYVKDGKAVKDSEFVIGPATGRNWFDGSRSILDTDRGPWVSLAQYLQAVGT</sequence>
<evidence type="ECO:0000313" key="2">
    <source>
        <dbReference type="EMBL" id="TQB70382.1"/>
    </source>
</evidence>
<dbReference type="STRING" id="5098.A0A507QTL1"/>
<accession>A0A507QTL1</accession>